<proteinExistence type="predicted"/>
<feature type="domain" description="Tetracyclin repressor-like C-terminal" evidence="1">
    <location>
        <begin position="2"/>
        <end position="102"/>
    </location>
</feature>
<organism evidence="2 3">
    <name type="scientific">Amycolatopsis alkalitolerans</name>
    <dbReference type="NCBI Taxonomy" id="2547244"/>
    <lineage>
        <taxon>Bacteria</taxon>
        <taxon>Bacillati</taxon>
        <taxon>Actinomycetota</taxon>
        <taxon>Actinomycetes</taxon>
        <taxon>Pseudonocardiales</taxon>
        <taxon>Pseudonocardiaceae</taxon>
        <taxon>Amycolatopsis</taxon>
    </lineage>
</organism>
<evidence type="ECO:0000259" key="1">
    <source>
        <dbReference type="Pfam" id="PF17929"/>
    </source>
</evidence>
<gene>
    <name evidence="2" type="ORF">FG385_12265</name>
</gene>
<protein>
    <recommendedName>
        <fullName evidence="1">Tetracyclin repressor-like C-terminal domain-containing protein</fullName>
    </recommendedName>
</protein>
<evidence type="ECO:0000313" key="3">
    <source>
        <dbReference type="Proteomes" id="UP000305546"/>
    </source>
</evidence>
<dbReference type="Proteomes" id="UP000305546">
    <property type="component" value="Unassembled WGS sequence"/>
</dbReference>
<dbReference type="EMBL" id="VDFW01000008">
    <property type="protein sequence ID" value="TNC26520.1"/>
    <property type="molecule type" value="Genomic_DNA"/>
</dbReference>
<reference evidence="2 3" key="1">
    <citation type="submission" date="2019-06" db="EMBL/GenBank/DDBJ databases">
        <title>Amycolatopsis alkalitolerans sp. nov., isolated from Gastrodia elata Blume.</title>
        <authorList>
            <person name="Narsing Rao M.P."/>
            <person name="Li W.J."/>
        </authorList>
    </citation>
    <scope>NUCLEOTIDE SEQUENCE [LARGE SCALE GENOMIC DNA]</scope>
    <source>
        <strain evidence="2 3">SYSUP0005</strain>
    </source>
</reference>
<comment type="caution">
    <text evidence="2">The sequence shown here is derived from an EMBL/GenBank/DDBJ whole genome shotgun (WGS) entry which is preliminary data.</text>
</comment>
<accession>A0A5C4M2W4</accession>
<dbReference type="RefSeq" id="WP_139096809.1">
    <property type="nucleotide sequence ID" value="NZ_VDFW01000008.1"/>
</dbReference>
<dbReference type="Gene3D" id="1.10.357.10">
    <property type="entry name" value="Tetracycline Repressor, domain 2"/>
    <property type="match status" value="1"/>
</dbReference>
<name>A0A5C4M2W4_9PSEU</name>
<dbReference type="Pfam" id="PF17929">
    <property type="entry name" value="TetR_C_34"/>
    <property type="match status" value="1"/>
</dbReference>
<dbReference type="OrthoDB" id="6637160at2"/>
<dbReference type="AlphaFoldDB" id="A0A5C4M2W4"/>
<evidence type="ECO:0000313" key="2">
    <source>
        <dbReference type="EMBL" id="TNC26520.1"/>
    </source>
</evidence>
<dbReference type="InterPro" id="IPR041483">
    <property type="entry name" value="TetR_C_34"/>
</dbReference>
<sequence length="107" mass="11462">MSHSGTSLEHNVTEEAVRTFKLTTIRVMENLGAAVARRYPKLTEREAFELVAVAAGLAGMLYPSANPPPVLVELYAKDPEVAAACIPFEPTLKRALAVFAAGLPAVR</sequence>
<keyword evidence="3" id="KW-1185">Reference proteome</keyword>